<evidence type="ECO:0000256" key="1">
    <source>
        <dbReference type="ARBA" id="ARBA00007625"/>
    </source>
</evidence>
<evidence type="ECO:0000313" key="7">
    <source>
        <dbReference type="Proteomes" id="UP001634394"/>
    </source>
</evidence>
<keyword evidence="3" id="KW-0677">Repeat</keyword>
<proteinExistence type="inferred from homology"/>
<accession>A0ABD3X449</accession>
<keyword evidence="7" id="KW-1185">Reference proteome</keyword>
<evidence type="ECO:0000256" key="5">
    <source>
        <dbReference type="SAM" id="MobiDB-lite"/>
    </source>
</evidence>
<dbReference type="PANTHER" id="PTHR44019">
    <property type="entry name" value="WD REPEAT-CONTAINING PROTEIN 55"/>
    <property type="match status" value="1"/>
</dbReference>
<dbReference type="InterPro" id="IPR036322">
    <property type="entry name" value="WD40_repeat_dom_sf"/>
</dbReference>
<feature type="repeat" description="WD" evidence="4">
    <location>
        <begin position="274"/>
        <end position="315"/>
    </location>
</feature>
<comment type="caution">
    <text evidence="6">The sequence shown here is derived from an EMBL/GenBank/DDBJ whole genome shotgun (WGS) entry which is preliminary data.</text>
</comment>
<comment type="similarity">
    <text evidence="1">Belongs to the WD repeat WDR55 family.</text>
</comment>
<dbReference type="AlphaFoldDB" id="A0ABD3X449"/>
<feature type="repeat" description="WD" evidence="4">
    <location>
        <begin position="105"/>
        <end position="145"/>
    </location>
</feature>
<dbReference type="Gene3D" id="2.130.10.10">
    <property type="entry name" value="YVTN repeat-like/Quinoprotein amine dehydrogenase"/>
    <property type="match status" value="2"/>
</dbReference>
<reference evidence="6 7" key="1">
    <citation type="submission" date="2024-11" db="EMBL/GenBank/DDBJ databases">
        <title>Chromosome-level genome assembly of the freshwater bivalve Anodonta woodiana.</title>
        <authorList>
            <person name="Chen X."/>
        </authorList>
    </citation>
    <scope>NUCLEOTIDE SEQUENCE [LARGE SCALE GENOMIC DNA]</scope>
    <source>
        <strain evidence="6">MN2024</strain>
        <tissue evidence="6">Gills</tissue>
    </source>
</reference>
<dbReference type="Proteomes" id="UP001634394">
    <property type="component" value="Unassembled WGS sequence"/>
</dbReference>
<dbReference type="InterPro" id="IPR050505">
    <property type="entry name" value="WDR55/POC1"/>
</dbReference>
<dbReference type="InterPro" id="IPR015943">
    <property type="entry name" value="WD40/YVTN_repeat-like_dom_sf"/>
</dbReference>
<dbReference type="PANTHER" id="PTHR44019:SF20">
    <property type="entry name" value="WD REPEAT-CONTAINING PROTEIN 55"/>
    <property type="match status" value="1"/>
</dbReference>
<dbReference type="PROSITE" id="PS50294">
    <property type="entry name" value="WD_REPEATS_REGION"/>
    <property type="match status" value="1"/>
</dbReference>
<feature type="region of interest" description="Disordered" evidence="5">
    <location>
        <begin position="347"/>
        <end position="382"/>
    </location>
</feature>
<dbReference type="Pfam" id="PF24796">
    <property type="entry name" value="WDR55"/>
    <property type="match status" value="1"/>
</dbReference>
<dbReference type="SUPFAM" id="SSF50978">
    <property type="entry name" value="WD40 repeat-like"/>
    <property type="match status" value="1"/>
</dbReference>
<evidence type="ECO:0000256" key="3">
    <source>
        <dbReference type="ARBA" id="ARBA00022737"/>
    </source>
</evidence>
<gene>
    <name evidence="6" type="ORF">ACJMK2_033216</name>
</gene>
<dbReference type="InterPro" id="IPR019775">
    <property type="entry name" value="WD40_repeat_CS"/>
</dbReference>
<dbReference type="PROSITE" id="PS50082">
    <property type="entry name" value="WD_REPEATS_2"/>
    <property type="match status" value="2"/>
</dbReference>
<dbReference type="SMART" id="SM00320">
    <property type="entry name" value="WD40"/>
    <property type="match status" value="7"/>
</dbReference>
<evidence type="ECO:0000313" key="6">
    <source>
        <dbReference type="EMBL" id="KAL3881016.1"/>
    </source>
</evidence>
<evidence type="ECO:0000256" key="2">
    <source>
        <dbReference type="ARBA" id="ARBA00022574"/>
    </source>
</evidence>
<organism evidence="6 7">
    <name type="scientific">Sinanodonta woodiana</name>
    <name type="common">Chinese pond mussel</name>
    <name type="synonym">Anodonta woodiana</name>
    <dbReference type="NCBI Taxonomy" id="1069815"/>
    <lineage>
        <taxon>Eukaryota</taxon>
        <taxon>Metazoa</taxon>
        <taxon>Spiralia</taxon>
        <taxon>Lophotrochozoa</taxon>
        <taxon>Mollusca</taxon>
        <taxon>Bivalvia</taxon>
        <taxon>Autobranchia</taxon>
        <taxon>Heteroconchia</taxon>
        <taxon>Palaeoheterodonta</taxon>
        <taxon>Unionida</taxon>
        <taxon>Unionoidea</taxon>
        <taxon>Unionidae</taxon>
        <taxon>Unioninae</taxon>
        <taxon>Sinanodonta</taxon>
    </lineage>
</organism>
<sequence>MATKDENDEERKPKDIELSDIVIDVDFHPINDIVAAGTIEGEIIVYSYSCEPAKDNKELLKSKHHQKSCRSLRFSPSGEELHSVSKDKSIKCLDLNTGKLKRKIKKAHESPIYSICVTGENFIATGDDDGTLKVWDLRKKTAAMELKQNDDFISDMAIDNQRKILLATSGDGTLTAFNIRKKQMELQSELFDSEFLSVAIVKEEKKVVCGCGNGELNIFNWSEWGNISDRFPGHPLSIDCMVAITEDIICTGSCDGMIRAVSILPNRFLGIVGMHEEEFPIENLSLSCDKSLLASCSHDTLIKFWDIEDVKSETVDTSKKAKKTNKPKFLSSAKKDDFFADLVDEDDKKCENSDDDEVDSDDGENSTDQDESDEESSDAEKT</sequence>
<name>A0ABD3X449_SINWO</name>
<feature type="compositionally biased region" description="Acidic residues" evidence="5">
    <location>
        <begin position="353"/>
        <end position="382"/>
    </location>
</feature>
<dbReference type="EMBL" id="JBJQND010000004">
    <property type="protein sequence ID" value="KAL3881016.1"/>
    <property type="molecule type" value="Genomic_DNA"/>
</dbReference>
<keyword evidence="2 4" id="KW-0853">WD repeat</keyword>
<evidence type="ECO:0000256" key="4">
    <source>
        <dbReference type="PROSITE-ProRule" id="PRU00221"/>
    </source>
</evidence>
<dbReference type="InterPro" id="IPR001680">
    <property type="entry name" value="WD40_rpt"/>
</dbReference>
<dbReference type="PROSITE" id="PS00678">
    <property type="entry name" value="WD_REPEATS_1"/>
    <property type="match status" value="2"/>
</dbReference>
<evidence type="ECO:0008006" key="8">
    <source>
        <dbReference type="Google" id="ProtNLM"/>
    </source>
</evidence>
<protein>
    <recommendedName>
        <fullName evidence="8">WD repeat-containing protein 55</fullName>
    </recommendedName>
</protein>